<proteinExistence type="predicted"/>
<dbReference type="EMBL" id="FOTW01000025">
    <property type="protein sequence ID" value="SFM61373.1"/>
    <property type="molecule type" value="Genomic_DNA"/>
</dbReference>
<name>A0A1I4SAS8_9BURK</name>
<evidence type="ECO:0000256" key="1">
    <source>
        <dbReference type="SAM" id="MobiDB-lite"/>
    </source>
</evidence>
<dbReference type="InterPro" id="IPR036969">
    <property type="entry name" value="Citrate_synthase_sf"/>
</dbReference>
<feature type="compositionally biased region" description="Low complexity" evidence="1">
    <location>
        <begin position="10"/>
        <end position="25"/>
    </location>
</feature>
<gene>
    <name evidence="2" type="ORF">SAMN02982985_04705</name>
</gene>
<organism evidence="2 3">
    <name type="scientific">Rugamonas rubra</name>
    <dbReference type="NCBI Taxonomy" id="758825"/>
    <lineage>
        <taxon>Bacteria</taxon>
        <taxon>Pseudomonadati</taxon>
        <taxon>Pseudomonadota</taxon>
        <taxon>Betaproteobacteria</taxon>
        <taxon>Burkholderiales</taxon>
        <taxon>Oxalobacteraceae</taxon>
        <taxon>Telluria group</taxon>
        <taxon>Rugamonas</taxon>
    </lineage>
</organism>
<dbReference type="AlphaFoldDB" id="A0A1I4SAS8"/>
<evidence type="ECO:0000313" key="3">
    <source>
        <dbReference type="Proteomes" id="UP000199470"/>
    </source>
</evidence>
<feature type="region of interest" description="Disordered" evidence="1">
    <location>
        <begin position="1"/>
        <end position="56"/>
    </location>
</feature>
<evidence type="ECO:0000313" key="2">
    <source>
        <dbReference type="EMBL" id="SFM61373.1"/>
    </source>
</evidence>
<dbReference type="SUPFAM" id="SSF48256">
    <property type="entry name" value="Citrate synthase"/>
    <property type="match status" value="1"/>
</dbReference>
<dbReference type="GO" id="GO:0046912">
    <property type="term" value="F:acyltransferase activity, acyl groups converted into alkyl on transfer"/>
    <property type="evidence" value="ECO:0007669"/>
    <property type="project" value="InterPro"/>
</dbReference>
<keyword evidence="3" id="KW-1185">Reference proteome</keyword>
<reference evidence="2 3" key="1">
    <citation type="submission" date="2016-10" db="EMBL/GenBank/DDBJ databases">
        <authorList>
            <person name="de Groot N.N."/>
        </authorList>
    </citation>
    <scope>NUCLEOTIDE SEQUENCE [LARGE SCALE GENOMIC DNA]</scope>
    <source>
        <strain evidence="2 3">ATCC 43154</strain>
    </source>
</reference>
<sequence length="344" mass="36800">MSDTTLNHPAQNAATSATSATEANTGQFLDEWPAGKTRKQGVRPRTGSDPDLGGSGCGVKMKAADAVAGAETPLRGPALLQEHAGRLRTSVGAAYPGSHAVFRGHDLHRELKDLDWVDLYVFGITGRRLSSGQIEMLHAIWVYTSYPDARLWNNRVAALAGNARSSANLGIVAALALSEGTVYGGQAGLRAIDFLQTALLQVQAGAELAPLVLAHARAHRIYGYGRPINSTDERLPWIMQLAEKLGLDQGAHVKLAFEVEKVLLPHYPQLRMNYASLHAALIADMGLTAREYQLLRIPTFLAGMPPCLVEAAAKPEGVLFATPCSGVAYAGLARREWNAHATGQ</sequence>
<protein>
    <submittedName>
        <fullName evidence="2">Uncharacterized protein</fullName>
    </submittedName>
</protein>
<dbReference type="Proteomes" id="UP000199470">
    <property type="component" value="Unassembled WGS sequence"/>
</dbReference>
<dbReference type="STRING" id="758825.SAMN02982985_04705"/>
<accession>A0A1I4SAS8</accession>